<dbReference type="GO" id="GO:0009252">
    <property type="term" value="P:peptidoglycan biosynthetic process"/>
    <property type="evidence" value="ECO:0007669"/>
    <property type="project" value="UniProtKB-KW"/>
</dbReference>
<evidence type="ECO:0000256" key="5">
    <source>
        <dbReference type="ARBA" id="ARBA00022692"/>
    </source>
</evidence>
<evidence type="ECO:0000256" key="4">
    <source>
        <dbReference type="ARBA" id="ARBA00022679"/>
    </source>
</evidence>
<name>A0A0W8E2U3_9ZZZZ</name>
<proteinExistence type="inferred from homology"/>
<dbReference type="GO" id="GO:0071555">
    <property type="term" value="P:cell wall organization"/>
    <property type="evidence" value="ECO:0007669"/>
    <property type="project" value="UniProtKB-KW"/>
</dbReference>
<organism evidence="12">
    <name type="scientific">hydrocarbon metagenome</name>
    <dbReference type="NCBI Taxonomy" id="938273"/>
    <lineage>
        <taxon>unclassified sequences</taxon>
        <taxon>metagenomes</taxon>
        <taxon>ecological metagenomes</taxon>
    </lineage>
</organism>
<evidence type="ECO:0000256" key="2">
    <source>
        <dbReference type="ARBA" id="ARBA00022475"/>
    </source>
</evidence>
<evidence type="ECO:0000256" key="9">
    <source>
        <dbReference type="ARBA" id="ARBA00023136"/>
    </source>
</evidence>
<feature type="transmembrane region" description="Helical" evidence="11">
    <location>
        <begin position="73"/>
        <end position="91"/>
    </location>
</feature>
<keyword evidence="4" id="KW-0808">Transferase</keyword>
<keyword evidence="3" id="KW-0328">Glycosyltransferase</keyword>
<keyword evidence="7" id="KW-0573">Peptidoglycan synthesis</keyword>
<evidence type="ECO:0000256" key="3">
    <source>
        <dbReference type="ARBA" id="ARBA00022676"/>
    </source>
</evidence>
<dbReference type="InterPro" id="IPR011923">
    <property type="entry name" value="RodA/MrdB"/>
</dbReference>
<dbReference type="GO" id="GO:0016757">
    <property type="term" value="F:glycosyltransferase activity"/>
    <property type="evidence" value="ECO:0007669"/>
    <property type="project" value="UniProtKB-KW"/>
</dbReference>
<dbReference type="EMBL" id="LNQE01001901">
    <property type="protein sequence ID" value="KUG02948.1"/>
    <property type="molecule type" value="Genomic_DNA"/>
</dbReference>
<sequence>MNLKRLKFIDKPFIFTLLLIISFGILIQSSASSGMSSDALYYVKKQLFMIALGLIGAAVIIRYDLTEFKNFGILLYILSLFLLIAVLVFGTELRGTTGWISLGPLPAIQPAEFTKILLILAFADFVNRRRGELDTLGKMLPCFLYMGLPFVLIMMQPDLGTALVYIAITVIMMFAAGANTRVLLGLIGGCAFLAGLVLYLHFNFGMSIPLEEYQLKRLTVFVDPYNDGQGGRGAGWNTIQSLVAIGSGGFTGKGLYNGTQVQLNFLPEHHTDFIYAVIGEELGFIGAAFVILLYGILIIRSIYIASESREFFGTLVVMGVTAMWLFHIFENIGMSIGLMPITGIPLPFLSYGGSSMITNLLAVALIVNVNIRGKQIVF</sequence>
<dbReference type="InterPro" id="IPR001182">
    <property type="entry name" value="FtsW/RodA"/>
</dbReference>
<dbReference type="InterPro" id="IPR018365">
    <property type="entry name" value="Cell_cycle_FtsW-rel_CS"/>
</dbReference>
<feature type="transmembrane region" description="Helical" evidence="11">
    <location>
        <begin position="12"/>
        <end position="31"/>
    </location>
</feature>
<feature type="transmembrane region" description="Helical" evidence="11">
    <location>
        <begin position="349"/>
        <end position="371"/>
    </location>
</feature>
<evidence type="ECO:0000313" key="12">
    <source>
        <dbReference type="EMBL" id="KUG02948.1"/>
    </source>
</evidence>
<keyword evidence="8 11" id="KW-1133">Transmembrane helix</keyword>
<keyword evidence="10" id="KW-0961">Cell wall biogenesis/degradation</keyword>
<dbReference type="HAMAP" id="MF_02079">
    <property type="entry name" value="PGT_RodA"/>
    <property type="match status" value="1"/>
</dbReference>
<keyword evidence="6" id="KW-0133">Cell shape</keyword>
<comment type="subcellular location">
    <subcellularLocation>
        <location evidence="1">Membrane</location>
        <topology evidence="1">Multi-pass membrane protein</topology>
    </subcellularLocation>
</comment>
<dbReference type="GO" id="GO:0032153">
    <property type="term" value="C:cell division site"/>
    <property type="evidence" value="ECO:0007669"/>
    <property type="project" value="TreeGrafter"/>
</dbReference>
<dbReference type="GO" id="GO:0015648">
    <property type="term" value="F:lipid-linked peptidoglycan transporter activity"/>
    <property type="evidence" value="ECO:0007669"/>
    <property type="project" value="TreeGrafter"/>
</dbReference>
<feature type="transmembrane region" description="Helical" evidence="11">
    <location>
        <begin position="311"/>
        <end position="329"/>
    </location>
</feature>
<dbReference type="GO" id="GO:0051301">
    <property type="term" value="P:cell division"/>
    <property type="evidence" value="ECO:0007669"/>
    <property type="project" value="InterPro"/>
</dbReference>
<keyword evidence="9 11" id="KW-0472">Membrane</keyword>
<dbReference type="GO" id="GO:0005886">
    <property type="term" value="C:plasma membrane"/>
    <property type="evidence" value="ECO:0007669"/>
    <property type="project" value="TreeGrafter"/>
</dbReference>
<feature type="transmembrane region" description="Helical" evidence="11">
    <location>
        <begin position="43"/>
        <end position="61"/>
    </location>
</feature>
<feature type="transmembrane region" description="Helical" evidence="11">
    <location>
        <begin position="183"/>
        <end position="202"/>
    </location>
</feature>
<feature type="transmembrane region" description="Helical" evidence="11">
    <location>
        <begin position="273"/>
        <end position="299"/>
    </location>
</feature>
<dbReference type="PANTHER" id="PTHR30474">
    <property type="entry name" value="CELL CYCLE PROTEIN"/>
    <property type="match status" value="1"/>
</dbReference>
<keyword evidence="5 11" id="KW-0812">Transmembrane</keyword>
<evidence type="ECO:0000256" key="8">
    <source>
        <dbReference type="ARBA" id="ARBA00022989"/>
    </source>
</evidence>
<dbReference type="GO" id="GO:0008360">
    <property type="term" value="P:regulation of cell shape"/>
    <property type="evidence" value="ECO:0007669"/>
    <property type="project" value="UniProtKB-KW"/>
</dbReference>
<gene>
    <name evidence="12" type="ORF">ASZ90_019726</name>
</gene>
<dbReference type="NCBIfam" id="TIGR02210">
    <property type="entry name" value="rodA_shape"/>
    <property type="match status" value="1"/>
</dbReference>
<accession>A0A0W8E2U3</accession>
<dbReference type="AlphaFoldDB" id="A0A0W8E2U3"/>
<evidence type="ECO:0000256" key="7">
    <source>
        <dbReference type="ARBA" id="ARBA00022984"/>
    </source>
</evidence>
<keyword evidence="2" id="KW-1003">Cell membrane</keyword>
<evidence type="ECO:0000256" key="1">
    <source>
        <dbReference type="ARBA" id="ARBA00004141"/>
    </source>
</evidence>
<protein>
    <submittedName>
        <fullName evidence="12">Rod shape-determining protein roda</fullName>
    </submittedName>
</protein>
<comment type="caution">
    <text evidence="12">The sequence shown here is derived from an EMBL/GenBank/DDBJ whole genome shotgun (WGS) entry which is preliminary data.</text>
</comment>
<dbReference type="PROSITE" id="PS00428">
    <property type="entry name" value="FTSW_RODA_SPOVE"/>
    <property type="match status" value="1"/>
</dbReference>
<dbReference type="PANTHER" id="PTHR30474:SF1">
    <property type="entry name" value="PEPTIDOGLYCAN GLYCOSYLTRANSFERASE MRDB"/>
    <property type="match status" value="1"/>
</dbReference>
<reference evidence="12" key="1">
    <citation type="journal article" date="2015" name="Proc. Natl. Acad. Sci. U.S.A.">
        <title>Networks of energetic and metabolic interactions define dynamics in microbial communities.</title>
        <authorList>
            <person name="Embree M."/>
            <person name="Liu J.K."/>
            <person name="Al-Bassam M.M."/>
            <person name="Zengler K."/>
        </authorList>
    </citation>
    <scope>NUCLEOTIDE SEQUENCE</scope>
</reference>
<evidence type="ECO:0000256" key="6">
    <source>
        <dbReference type="ARBA" id="ARBA00022960"/>
    </source>
</evidence>
<evidence type="ECO:0000256" key="10">
    <source>
        <dbReference type="ARBA" id="ARBA00023316"/>
    </source>
</evidence>
<dbReference type="Pfam" id="PF01098">
    <property type="entry name" value="FTSW_RODA_SPOVE"/>
    <property type="match status" value="1"/>
</dbReference>
<feature type="transmembrane region" description="Helical" evidence="11">
    <location>
        <begin position="159"/>
        <end position="176"/>
    </location>
</feature>
<evidence type="ECO:0000256" key="11">
    <source>
        <dbReference type="SAM" id="Phobius"/>
    </source>
</evidence>